<name>A0ABZ0HEF3_TRISK</name>
<evidence type="ECO:0000313" key="2">
    <source>
        <dbReference type="EMBL" id="WOI32876.1"/>
    </source>
</evidence>
<keyword evidence="3" id="KW-1185">Reference proteome</keyword>
<dbReference type="EMBL" id="CP136704">
    <property type="protein sequence ID" value="WOI32876.1"/>
    <property type="molecule type" value="Genomic_DNA"/>
</dbReference>
<evidence type="ECO:0000313" key="3">
    <source>
        <dbReference type="Proteomes" id="UP001302666"/>
    </source>
</evidence>
<protein>
    <submittedName>
        <fullName evidence="2">Uncharacterized protein</fullName>
    </submittedName>
</protein>
<evidence type="ECO:0000256" key="1">
    <source>
        <dbReference type="SAM" id="MobiDB-lite"/>
    </source>
</evidence>
<gene>
    <name evidence="2" type="ORF">R1T40_18360</name>
</gene>
<sequence>MIKALIGAKDPALKEISKKEAEAELDKVKSLMPTKVEDLKVGPAAKPDPDVTTDAKAAAPGEDATGQVTAK</sequence>
<feature type="region of interest" description="Disordered" evidence="1">
    <location>
        <begin position="39"/>
        <end position="71"/>
    </location>
</feature>
<reference evidence="2 3" key="1">
    <citation type="submission" date="2023-10" db="EMBL/GenBank/DDBJ databases">
        <title>Eight complete genome sequences of bacteria isolated from laboratory stock of Giant Kelp gametophytes.</title>
        <authorList>
            <person name="Tolentino B."/>
            <person name="Nuzhdin S."/>
        </authorList>
    </citation>
    <scope>NUCLEOTIDE SEQUENCE [LARGE SCALE GENOMIC DNA]</scope>
    <source>
        <strain evidence="2 3">LC.270.F.C4</strain>
    </source>
</reference>
<organism evidence="2 3">
    <name type="scientific">Tritonibacter scottomollicae</name>
    <name type="common">Epibacterium scottomollicae</name>
    <dbReference type="NCBI Taxonomy" id="483013"/>
    <lineage>
        <taxon>Bacteria</taxon>
        <taxon>Pseudomonadati</taxon>
        <taxon>Pseudomonadota</taxon>
        <taxon>Alphaproteobacteria</taxon>
        <taxon>Rhodobacterales</taxon>
        <taxon>Paracoccaceae</taxon>
        <taxon>Tritonibacter</taxon>
    </lineage>
</organism>
<accession>A0ABZ0HEF3</accession>
<dbReference type="Proteomes" id="UP001302666">
    <property type="component" value="Chromosome"/>
</dbReference>
<proteinExistence type="predicted"/>